<gene>
    <name evidence="1" type="ORF">MRB53_033499</name>
</gene>
<dbReference type="EMBL" id="CM056819">
    <property type="protein sequence ID" value="KAJ8624969.1"/>
    <property type="molecule type" value="Genomic_DNA"/>
</dbReference>
<dbReference type="Proteomes" id="UP001234297">
    <property type="component" value="Chromosome 11"/>
</dbReference>
<reference evidence="1 2" key="1">
    <citation type="journal article" date="2022" name="Hortic Res">
        <title>A haplotype resolved chromosomal level avocado genome allows analysis of novel avocado genes.</title>
        <authorList>
            <person name="Nath O."/>
            <person name="Fletcher S.J."/>
            <person name="Hayward A."/>
            <person name="Shaw L.M."/>
            <person name="Masouleh A.K."/>
            <person name="Furtado A."/>
            <person name="Henry R.J."/>
            <person name="Mitter N."/>
        </authorList>
    </citation>
    <scope>NUCLEOTIDE SEQUENCE [LARGE SCALE GENOMIC DNA]</scope>
    <source>
        <strain evidence="2">cv. Hass</strain>
    </source>
</reference>
<accession>A0ACC2KUQ4</accession>
<evidence type="ECO:0000313" key="1">
    <source>
        <dbReference type="EMBL" id="KAJ8624969.1"/>
    </source>
</evidence>
<name>A0ACC2KUQ4_PERAE</name>
<sequence length="122" mass="12915">MPFTSAQKQLEILDVSIQSLDDELERGPDFCCSRRRAVTGEERSRGDLVSPEKKIARTAEEDSRKGPVDVNAAITPPPVAGLLAAAAACRRRRGVAAAIAGVAVPLTWKKNSGTSSVAEQNG</sequence>
<comment type="caution">
    <text evidence="1">The sequence shown here is derived from an EMBL/GenBank/DDBJ whole genome shotgun (WGS) entry which is preliminary data.</text>
</comment>
<evidence type="ECO:0000313" key="2">
    <source>
        <dbReference type="Proteomes" id="UP001234297"/>
    </source>
</evidence>
<proteinExistence type="predicted"/>
<keyword evidence="2" id="KW-1185">Reference proteome</keyword>
<organism evidence="1 2">
    <name type="scientific">Persea americana</name>
    <name type="common">Avocado</name>
    <dbReference type="NCBI Taxonomy" id="3435"/>
    <lineage>
        <taxon>Eukaryota</taxon>
        <taxon>Viridiplantae</taxon>
        <taxon>Streptophyta</taxon>
        <taxon>Embryophyta</taxon>
        <taxon>Tracheophyta</taxon>
        <taxon>Spermatophyta</taxon>
        <taxon>Magnoliopsida</taxon>
        <taxon>Magnoliidae</taxon>
        <taxon>Laurales</taxon>
        <taxon>Lauraceae</taxon>
        <taxon>Persea</taxon>
    </lineage>
</organism>
<protein>
    <submittedName>
        <fullName evidence="1">Uncharacterized protein</fullName>
    </submittedName>
</protein>